<comment type="caution">
    <text evidence="3">The sequence shown here is derived from an EMBL/GenBank/DDBJ whole genome shotgun (WGS) entry which is preliminary data.</text>
</comment>
<feature type="region of interest" description="Disordered" evidence="1">
    <location>
        <begin position="110"/>
        <end position="132"/>
    </location>
</feature>
<dbReference type="Proteomes" id="UP000308730">
    <property type="component" value="Unassembled WGS sequence"/>
</dbReference>
<accession>A0A4V3XIY1</accession>
<evidence type="ECO:0000256" key="1">
    <source>
        <dbReference type="SAM" id="MobiDB-lite"/>
    </source>
</evidence>
<evidence type="ECO:0000313" key="4">
    <source>
        <dbReference type="Proteomes" id="UP000308730"/>
    </source>
</evidence>
<sequence>MSTWASIRSNVIIPCLPYYYVGVALTAFWINPRMFTISMLVIFGIVVVLCVAATLLPPTDAERRPRARSSRMNREGQEHEECELGPGCPVCKMKEEIVRGLAQRLWEEKMQAQEADRVRTAGGGKRKSGKRR</sequence>
<feature type="transmembrane region" description="Helical" evidence="2">
    <location>
        <begin position="12"/>
        <end position="30"/>
    </location>
</feature>
<feature type="transmembrane region" description="Helical" evidence="2">
    <location>
        <begin position="36"/>
        <end position="56"/>
    </location>
</feature>
<evidence type="ECO:0000256" key="2">
    <source>
        <dbReference type="SAM" id="Phobius"/>
    </source>
</evidence>
<keyword evidence="2" id="KW-0812">Transmembrane</keyword>
<evidence type="ECO:0000313" key="3">
    <source>
        <dbReference type="EMBL" id="THH30903.1"/>
    </source>
</evidence>
<reference evidence="3 4" key="1">
    <citation type="submission" date="2019-02" db="EMBL/GenBank/DDBJ databases">
        <title>Genome sequencing of the rare red list fungi Antrodiella citrinella (Flaviporus citrinellus).</title>
        <authorList>
            <person name="Buettner E."/>
            <person name="Kellner H."/>
        </authorList>
    </citation>
    <scope>NUCLEOTIDE SEQUENCE [LARGE SCALE GENOMIC DNA]</scope>
    <source>
        <strain evidence="3 4">DSM 108506</strain>
    </source>
</reference>
<dbReference type="AlphaFoldDB" id="A0A4V3XIY1"/>
<dbReference type="EMBL" id="SGPM01000064">
    <property type="protein sequence ID" value="THH30903.1"/>
    <property type="molecule type" value="Genomic_DNA"/>
</dbReference>
<gene>
    <name evidence="3" type="ORF">EUX98_g3297</name>
</gene>
<keyword evidence="2" id="KW-0472">Membrane</keyword>
<feature type="compositionally biased region" description="Basic and acidic residues" evidence="1">
    <location>
        <begin position="110"/>
        <end position="119"/>
    </location>
</feature>
<keyword evidence="4" id="KW-1185">Reference proteome</keyword>
<keyword evidence="2" id="KW-1133">Transmembrane helix</keyword>
<protein>
    <submittedName>
        <fullName evidence="3">Uncharacterized protein</fullName>
    </submittedName>
</protein>
<proteinExistence type="predicted"/>
<organism evidence="3 4">
    <name type="scientific">Antrodiella citrinella</name>
    <dbReference type="NCBI Taxonomy" id="2447956"/>
    <lineage>
        <taxon>Eukaryota</taxon>
        <taxon>Fungi</taxon>
        <taxon>Dikarya</taxon>
        <taxon>Basidiomycota</taxon>
        <taxon>Agaricomycotina</taxon>
        <taxon>Agaricomycetes</taxon>
        <taxon>Polyporales</taxon>
        <taxon>Steccherinaceae</taxon>
        <taxon>Antrodiella</taxon>
    </lineage>
</organism>
<feature type="region of interest" description="Disordered" evidence="1">
    <location>
        <begin position="61"/>
        <end position="85"/>
    </location>
</feature>
<name>A0A4V3XIY1_9APHY</name>